<protein>
    <submittedName>
        <fullName evidence="7">TRAM domain-containing protein</fullName>
    </submittedName>
</protein>
<evidence type="ECO:0000256" key="5">
    <source>
        <dbReference type="SAM" id="MobiDB-lite"/>
    </source>
</evidence>
<dbReference type="SUPFAM" id="SSF50249">
    <property type="entry name" value="Nucleic acid-binding proteins"/>
    <property type="match status" value="1"/>
</dbReference>
<dbReference type="PROSITE" id="PS51687">
    <property type="entry name" value="SAM_MT_RNA_M5U"/>
    <property type="match status" value="1"/>
</dbReference>
<dbReference type="Gene3D" id="2.40.50.1070">
    <property type="match status" value="1"/>
</dbReference>
<dbReference type="CDD" id="cd02440">
    <property type="entry name" value="AdoMet_MTases"/>
    <property type="match status" value="1"/>
</dbReference>
<evidence type="ECO:0000256" key="4">
    <source>
        <dbReference type="PROSITE-ProRule" id="PRU01024"/>
    </source>
</evidence>
<keyword evidence="8" id="KW-1185">Reference proteome</keyword>
<evidence type="ECO:0000256" key="3">
    <source>
        <dbReference type="ARBA" id="ARBA00022691"/>
    </source>
</evidence>
<dbReference type="EMBL" id="BAABFX010000053">
    <property type="protein sequence ID" value="GAA4403797.1"/>
    <property type="molecule type" value="Genomic_DNA"/>
</dbReference>
<dbReference type="Gene3D" id="3.40.50.150">
    <property type="entry name" value="Vaccinia Virus protein VP39"/>
    <property type="match status" value="2"/>
</dbReference>
<proteinExistence type="inferred from homology"/>
<feature type="binding site" evidence="4">
    <location>
        <position position="293"/>
    </location>
    <ligand>
        <name>S-adenosyl-L-methionine</name>
        <dbReference type="ChEBI" id="CHEBI:59789"/>
    </ligand>
</feature>
<dbReference type="InterPro" id="IPR030391">
    <property type="entry name" value="MeTrfase_TrmA_CS"/>
</dbReference>
<evidence type="ECO:0000256" key="1">
    <source>
        <dbReference type="ARBA" id="ARBA00022603"/>
    </source>
</evidence>
<dbReference type="InterPro" id="IPR029063">
    <property type="entry name" value="SAM-dependent_MTases_sf"/>
</dbReference>
<feature type="active site" description="Nucleophile" evidence="4">
    <location>
        <position position="387"/>
    </location>
</feature>
<dbReference type="SUPFAM" id="SSF53335">
    <property type="entry name" value="S-adenosyl-L-methionine-dependent methyltransferases"/>
    <property type="match status" value="1"/>
</dbReference>
<dbReference type="InterPro" id="IPR002792">
    <property type="entry name" value="TRAM_dom"/>
</dbReference>
<dbReference type="PANTHER" id="PTHR11061">
    <property type="entry name" value="RNA M5U METHYLTRANSFERASE"/>
    <property type="match status" value="1"/>
</dbReference>
<feature type="binding site" evidence="4">
    <location>
        <position position="240"/>
    </location>
    <ligand>
        <name>S-adenosyl-L-methionine</name>
        <dbReference type="ChEBI" id="CHEBI:59789"/>
    </ligand>
</feature>
<feature type="binding site" evidence="4">
    <location>
        <position position="269"/>
    </location>
    <ligand>
        <name>S-adenosyl-L-methionine</name>
        <dbReference type="ChEBI" id="CHEBI:59789"/>
    </ligand>
</feature>
<dbReference type="InterPro" id="IPR010280">
    <property type="entry name" value="U5_MeTrfase_fam"/>
</dbReference>
<sequence length="431" mass="45352">MGSHGATHASSLAVGDEVEVDVTTIAHGGHCIARHEGQVLFVRHALPGERVLARVTETGAGERFVRADAVAVLSASPDRVTPPCPWSGPGRCGGCDLQHVSLPRQRQLKADVVREQFSRLARLDVDVTVEPVPGDDGGLDWRTRVEFAVGDDGRAGLRRHRSHEVVAVDHCRIAAPGIDRLRVTSRSWPGADAVDAVAPSVGEPVAVTVPGDEVPLVRERVVVGASGEREFTLSARGFWQVHPGAAQTFVDAVLEAAAPRAGERALDLYAGVGLFASALAQAVGPTGQVIAIESDAVACGHARDNLADHAQVAVLAARVDDAFGVARPSRRGSSSQRGSRPRKPSRSTLVPASADVVVLDPPRTGAGKGVCAEIAAMAPRAVVYVACDPAALARDTAYLADLGYRLDMLRAFDAFPMTHHVECVARFTRTG</sequence>
<name>A0ABP8KBS8_9MICO</name>
<accession>A0ABP8KBS8</accession>
<reference evidence="8" key="1">
    <citation type="journal article" date="2019" name="Int. J. Syst. Evol. Microbiol.">
        <title>The Global Catalogue of Microorganisms (GCM) 10K type strain sequencing project: providing services to taxonomists for standard genome sequencing and annotation.</title>
        <authorList>
            <consortium name="The Broad Institute Genomics Platform"/>
            <consortium name="The Broad Institute Genome Sequencing Center for Infectious Disease"/>
            <person name="Wu L."/>
            <person name="Ma J."/>
        </authorList>
    </citation>
    <scope>NUCLEOTIDE SEQUENCE [LARGE SCALE GENOMIC DNA]</scope>
    <source>
        <strain evidence="8">JCM 17738</strain>
    </source>
</reference>
<dbReference type="PROSITE" id="PS50926">
    <property type="entry name" value="TRAM"/>
    <property type="match status" value="1"/>
</dbReference>
<evidence type="ECO:0000313" key="7">
    <source>
        <dbReference type="EMBL" id="GAA4403797.1"/>
    </source>
</evidence>
<gene>
    <name evidence="7" type="ORF">GCM10023153_34080</name>
</gene>
<feature type="binding site" evidence="4">
    <location>
        <position position="360"/>
    </location>
    <ligand>
        <name>S-adenosyl-L-methionine</name>
        <dbReference type="ChEBI" id="CHEBI:59789"/>
    </ligand>
</feature>
<dbReference type="InterPro" id="IPR012340">
    <property type="entry name" value="NA-bd_OB-fold"/>
</dbReference>
<evidence type="ECO:0000256" key="2">
    <source>
        <dbReference type="ARBA" id="ARBA00022679"/>
    </source>
</evidence>
<feature type="region of interest" description="Disordered" evidence="5">
    <location>
        <begin position="326"/>
        <end position="347"/>
    </location>
</feature>
<dbReference type="Gene3D" id="2.40.50.140">
    <property type="entry name" value="Nucleic acid-binding proteins"/>
    <property type="match status" value="1"/>
</dbReference>
<comment type="similarity">
    <text evidence="4">Belongs to the class I-like SAM-binding methyltransferase superfamily. RNA M5U methyltransferase family.</text>
</comment>
<keyword evidence="3 4" id="KW-0949">S-adenosyl-L-methionine</keyword>
<dbReference type="Proteomes" id="UP001500390">
    <property type="component" value="Unassembled WGS sequence"/>
</dbReference>
<comment type="caution">
    <text evidence="7">The sequence shown here is derived from an EMBL/GenBank/DDBJ whole genome shotgun (WGS) entry which is preliminary data.</text>
</comment>
<evidence type="ECO:0000259" key="6">
    <source>
        <dbReference type="PROSITE" id="PS50926"/>
    </source>
</evidence>
<dbReference type="PANTHER" id="PTHR11061:SF30">
    <property type="entry name" value="TRNA (URACIL(54)-C(5))-METHYLTRANSFERASE"/>
    <property type="match status" value="1"/>
</dbReference>
<organism evidence="7 8">
    <name type="scientific">Ornithinibacter aureus</name>
    <dbReference type="NCBI Taxonomy" id="622664"/>
    <lineage>
        <taxon>Bacteria</taxon>
        <taxon>Bacillati</taxon>
        <taxon>Actinomycetota</taxon>
        <taxon>Actinomycetes</taxon>
        <taxon>Micrococcales</taxon>
        <taxon>Intrasporangiaceae</taxon>
        <taxon>Ornithinibacter</taxon>
    </lineage>
</organism>
<feature type="domain" description="TRAM" evidence="6">
    <location>
        <begin position="11"/>
        <end position="71"/>
    </location>
</feature>
<dbReference type="RefSeq" id="WP_159899547.1">
    <property type="nucleotide sequence ID" value="NZ_BAABFX010000053.1"/>
</dbReference>
<dbReference type="Pfam" id="PF01938">
    <property type="entry name" value="TRAM"/>
    <property type="match status" value="1"/>
</dbReference>
<dbReference type="PROSITE" id="PS01231">
    <property type="entry name" value="TRMA_2"/>
    <property type="match status" value="1"/>
</dbReference>
<dbReference type="Pfam" id="PF05958">
    <property type="entry name" value="tRNA_U5-meth_tr"/>
    <property type="match status" value="1"/>
</dbReference>
<keyword evidence="2 4" id="KW-0808">Transferase</keyword>
<keyword evidence="1 4" id="KW-0489">Methyltransferase</keyword>
<evidence type="ECO:0000313" key="8">
    <source>
        <dbReference type="Proteomes" id="UP001500390"/>
    </source>
</evidence>